<dbReference type="GO" id="GO:1990904">
    <property type="term" value="C:ribonucleoprotein complex"/>
    <property type="evidence" value="ECO:0007669"/>
    <property type="project" value="UniProtKB-KW"/>
</dbReference>
<reference evidence="12" key="3">
    <citation type="submission" date="2021-05" db="EMBL/GenBank/DDBJ databases">
        <title>Protein family content uncovers lineage relationships and bacterial pathway maintenance mechanisms in DPANN archaea.</title>
        <authorList>
            <person name="Castelle C.J."/>
            <person name="Meheust R."/>
            <person name="Jaffe A.L."/>
            <person name="Seitz K."/>
            <person name="Gong X."/>
            <person name="Baker B.J."/>
            <person name="Banfield J.F."/>
        </authorList>
    </citation>
    <scope>NUCLEOTIDE SEQUENCE</scope>
    <source>
        <strain evidence="12">RIFCSPLOWO2_01_FULL_58_19</strain>
    </source>
</reference>
<dbReference type="PANTHER" id="PTHR10792:SF1">
    <property type="entry name" value="RIBOSOMAL PROTEIN L24"/>
    <property type="match status" value="1"/>
</dbReference>
<evidence type="ECO:0000256" key="9">
    <source>
        <dbReference type="ARBA" id="ARBA00035507"/>
    </source>
</evidence>
<dbReference type="InterPro" id="IPR000988">
    <property type="entry name" value="Ribosomal_eL24-rel_N"/>
</dbReference>
<proteinExistence type="inferred from homology"/>
<dbReference type="InterPro" id="IPR011017">
    <property type="entry name" value="TRASH_dom"/>
</dbReference>
<dbReference type="EMBL" id="JAGVWE010000004">
    <property type="protein sequence ID" value="MBS3063104.1"/>
    <property type="molecule type" value="Genomic_DNA"/>
</dbReference>
<reference evidence="11" key="1">
    <citation type="journal article" date="2020" name="bioRxiv">
        <title>A rank-normalized archaeal taxonomy based on genome phylogeny resolves widespread incomplete and uneven classifications.</title>
        <authorList>
            <person name="Rinke C."/>
            <person name="Chuvochina M."/>
            <person name="Mussig A.J."/>
            <person name="Chaumeil P.-A."/>
            <person name="Waite D.W."/>
            <person name="Whitman W.B."/>
            <person name="Parks D.H."/>
            <person name="Hugenholtz P."/>
        </authorList>
    </citation>
    <scope>NUCLEOTIDE SEQUENCE</scope>
    <source>
        <strain evidence="11">UBA10219</strain>
    </source>
</reference>
<keyword evidence="5" id="KW-0862">Zinc</keyword>
<dbReference type="SMART" id="SM00746">
    <property type="entry name" value="TRASH"/>
    <property type="match status" value="1"/>
</dbReference>
<evidence type="ECO:0000256" key="3">
    <source>
        <dbReference type="ARBA" id="ARBA00022730"/>
    </source>
</evidence>
<feature type="domain" description="TRASH" evidence="10">
    <location>
        <begin position="4"/>
        <end position="42"/>
    </location>
</feature>
<keyword evidence="4" id="KW-0863">Zinc-finger</keyword>
<dbReference type="InterPro" id="IPR038630">
    <property type="entry name" value="L24e/L24_sf"/>
</dbReference>
<dbReference type="Proteomes" id="UP000678237">
    <property type="component" value="Unassembled WGS sequence"/>
</dbReference>
<comment type="caution">
    <text evidence="11">The sequence shown here is derived from an EMBL/GenBank/DDBJ whole genome shotgun (WGS) entry which is preliminary data.</text>
</comment>
<comment type="similarity">
    <text evidence="1">Belongs to the eukaryotic ribosomal protein eL24 family.</text>
</comment>
<keyword evidence="6" id="KW-0694">RNA-binding</keyword>
<dbReference type="GO" id="GO:0005840">
    <property type="term" value="C:ribosome"/>
    <property type="evidence" value="ECO:0007669"/>
    <property type="project" value="UniProtKB-KW"/>
</dbReference>
<dbReference type="Gene3D" id="2.30.170.20">
    <property type="entry name" value="Ribosomal protein L24e"/>
    <property type="match status" value="1"/>
</dbReference>
<dbReference type="InterPro" id="IPR056366">
    <property type="entry name" value="Ribosomal_eL24"/>
</dbReference>
<evidence type="ECO:0000256" key="8">
    <source>
        <dbReference type="ARBA" id="ARBA00023274"/>
    </source>
</evidence>
<evidence type="ECO:0000313" key="13">
    <source>
        <dbReference type="Proteomes" id="UP000564964"/>
    </source>
</evidence>
<evidence type="ECO:0000313" key="11">
    <source>
        <dbReference type="EMBL" id="HIH16369.1"/>
    </source>
</evidence>
<dbReference type="Proteomes" id="UP000564964">
    <property type="component" value="Unassembled WGS sequence"/>
</dbReference>
<dbReference type="SUPFAM" id="SSF57716">
    <property type="entry name" value="Glucocorticoid receptor-like (DNA-binding domain)"/>
    <property type="match status" value="1"/>
</dbReference>
<name>A0A7J4JID9_9ARCH</name>
<evidence type="ECO:0000256" key="6">
    <source>
        <dbReference type="ARBA" id="ARBA00022884"/>
    </source>
</evidence>
<dbReference type="AlphaFoldDB" id="A0A7J4JID9"/>
<evidence type="ECO:0000256" key="4">
    <source>
        <dbReference type="ARBA" id="ARBA00022771"/>
    </source>
</evidence>
<keyword evidence="3" id="KW-0699">rRNA-binding</keyword>
<evidence type="ECO:0000256" key="1">
    <source>
        <dbReference type="ARBA" id="ARBA00005647"/>
    </source>
</evidence>
<dbReference type="InterPro" id="IPR055345">
    <property type="entry name" value="Ribosomal_eL24-rel_arc"/>
</dbReference>
<dbReference type="CDD" id="cd00472">
    <property type="entry name" value="Ribosomal_L24e_L24"/>
    <property type="match status" value="1"/>
</dbReference>
<evidence type="ECO:0000259" key="10">
    <source>
        <dbReference type="SMART" id="SM00746"/>
    </source>
</evidence>
<dbReference type="PANTHER" id="PTHR10792">
    <property type="entry name" value="60S RIBOSOMAL PROTEIN L24"/>
    <property type="match status" value="1"/>
</dbReference>
<keyword evidence="2" id="KW-0479">Metal-binding</keyword>
<accession>A0A7J4JID9</accession>
<dbReference type="EMBL" id="DUGH01000077">
    <property type="protein sequence ID" value="HIH16369.1"/>
    <property type="molecule type" value="Genomic_DNA"/>
</dbReference>
<evidence type="ECO:0000256" key="7">
    <source>
        <dbReference type="ARBA" id="ARBA00022980"/>
    </source>
</evidence>
<dbReference type="GO" id="GO:0008270">
    <property type="term" value="F:zinc ion binding"/>
    <property type="evidence" value="ECO:0007669"/>
    <property type="project" value="UniProtKB-KW"/>
</dbReference>
<keyword evidence="8" id="KW-0687">Ribonucleoprotein</keyword>
<evidence type="ECO:0000313" key="12">
    <source>
        <dbReference type="EMBL" id="MBS3063104.1"/>
    </source>
</evidence>
<gene>
    <name evidence="11" type="ORF">HA252_03115</name>
    <name evidence="12" type="ORF">J4203_04475</name>
</gene>
<dbReference type="NCBIfam" id="NF034186">
    <property type="entry name" value="PRK14891.1-1"/>
    <property type="match status" value="1"/>
</dbReference>
<evidence type="ECO:0000256" key="5">
    <source>
        <dbReference type="ARBA" id="ARBA00022833"/>
    </source>
</evidence>
<dbReference type="GO" id="GO:0019843">
    <property type="term" value="F:rRNA binding"/>
    <property type="evidence" value="ECO:0007669"/>
    <property type="project" value="UniProtKB-KW"/>
</dbReference>
<protein>
    <recommendedName>
        <fullName evidence="9">50S ribosomal protein L24e</fullName>
    </recommendedName>
</protein>
<organism evidence="11 13">
    <name type="scientific">Candidatus Iainarchaeum sp</name>
    <dbReference type="NCBI Taxonomy" id="3101447"/>
    <lineage>
        <taxon>Archaea</taxon>
        <taxon>Candidatus Iainarchaeota</taxon>
        <taxon>Candidatus Iainarchaeia</taxon>
        <taxon>Candidatus Iainarchaeales</taxon>
        <taxon>Candidatus Iainarchaeaceae</taxon>
        <taxon>Candidatus Iainarchaeum</taxon>
    </lineage>
</organism>
<dbReference type="Pfam" id="PF01246">
    <property type="entry name" value="Ribosomal_L24e"/>
    <property type="match status" value="1"/>
</dbReference>
<evidence type="ECO:0000256" key="2">
    <source>
        <dbReference type="ARBA" id="ARBA00022723"/>
    </source>
</evidence>
<keyword evidence="7 11" id="KW-0689">Ribosomal protein</keyword>
<dbReference type="GO" id="GO:0003735">
    <property type="term" value="F:structural constituent of ribosome"/>
    <property type="evidence" value="ECO:0007669"/>
    <property type="project" value="InterPro"/>
</dbReference>
<reference evidence="12" key="2">
    <citation type="submission" date="2021-03" db="EMBL/GenBank/DDBJ databases">
        <authorList>
            <person name="Jaffe A."/>
        </authorList>
    </citation>
    <scope>NUCLEOTIDE SEQUENCE</scope>
    <source>
        <strain evidence="12">RIFCSPLOWO2_01_FULL_58_19</strain>
    </source>
</reference>
<sequence>MSTCSFCGREIQKGTGFMYVKKDATVFHFCAKKCEKNALKLGRSRRKTKWTSRYHQIKVSHDRGKALKGADRDVLKEEKKAKEVEA</sequence>